<dbReference type="Gene3D" id="1.10.10.1320">
    <property type="entry name" value="Anti-sigma factor, zinc-finger domain"/>
    <property type="match status" value="1"/>
</dbReference>
<comment type="caution">
    <text evidence="2">The sequence shown here is derived from an EMBL/GenBank/DDBJ whole genome shotgun (WGS) entry which is preliminary data.</text>
</comment>
<evidence type="ECO:0000313" key="3">
    <source>
        <dbReference type="Proteomes" id="UP001549184"/>
    </source>
</evidence>
<reference evidence="2 3" key="1">
    <citation type="submission" date="2024-06" db="EMBL/GenBank/DDBJ databases">
        <title>Sorghum-associated microbial communities from plants grown in Nebraska, USA.</title>
        <authorList>
            <person name="Schachtman D."/>
        </authorList>
    </citation>
    <scope>NUCLEOTIDE SEQUENCE [LARGE SCALE GENOMIC DNA]</scope>
    <source>
        <strain evidence="2 3">1073</strain>
    </source>
</reference>
<dbReference type="InterPro" id="IPR027383">
    <property type="entry name" value="Znf_put"/>
</dbReference>
<dbReference type="Pfam" id="PF13490">
    <property type="entry name" value="zf-HC2"/>
    <property type="match status" value="1"/>
</dbReference>
<dbReference type="Proteomes" id="UP001549184">
    <property type="component" value="Unassembled WGS sequence"/>
</dbReference>
<dbReference type="InterPro" id="IPR041916">
    <property type="entry name" value="Anti_sigma_zinc_sf"/>
</dbReference>
<evidence type="ECO:0000259" key="1">
    <source>
        <dbReference type="Pfam" id="PF13490"/>
    </source>
</evidence>
<organism evidence="2 3">
    <name type="scientific">Dyella japonica</name>
    <dbReference type="NCBI Taxonomy" id="231455"/>
    <lineage>
        <taxon>Bacteria</taxon>
        <taxon>Pseudomonadati</taxon>
        <taxon>Pseudomonadota</taxon>
        <taxon>Gammaproteobacteria</taxon>
        <taxon>Lysobacterales</taxon>
        <taxon>Rhodanobacteraceae</taxon>
        <taxon>Dyella</taxon>
    </lineage>
</organism>
<proteinExistence type="predicted"/>
<dbReference type="RefSeq" id="WP_354013757.1">
    <property type="nucleotide sequence ID" value="NZ_JBEPMU010000003.1"/>
</dbReference>
<gene>
    <name evidence="2" type="ORF">ABIC75_002069</name>
</gene>
<sequence>MMCDDAGLLLHAYLDDELDAADSAAMARHLSECAACKARYETYAIMQKALSEPTLYRRAPDALRAQWTTPPAPSTPSTVTPLPVRRRSFVPLAAAAGFVAAMLLSVPAWLHWLPSRGTGDAIVAQAISGHVRSLQGEHLMDVISTDQHTVKPWFEGKLDFSPRVKDLAGEGFPLAGGRLDALEGHSVAALVYKRRLHVINLFQWPAESGTAPQVATQEHGYTVIRWTGDGMHYVVISDVNEADLKQFVLAFQNEANPLMSR</sequence>
<feature type="domain" description="Putative zinc-finger" evidence="1">
    <location>
        <begin position="3"/>
        <end position="36"/>
    </location>
</feature>
<evidence type="ECO:0000313" key="2">
    <source>
        <dbReference type="EMBL" id="MET3652337.1"/>
    </source>
</evidence>
<accession>A0ABV2JUR5</accession>
<keyword evidence="3" id="KW-1185">Reference proteome</keyword>
<dbReference type="EMBL" id="JBEPMU010000003">
    <property type="protein sequence ID" value="MET3652337.1"/>
    <property type="molecule type" value="Genomic_DNA"/>
</dbReference>
<protein>
    <submittedName>
        <fullName evidence="2">Anti-sigma factor RsiW</fullName>
    </submittedName>
</protein>
<name>A0ABV2JUR5_9GAMM</name>